<name>A0ABS8X8C6_9GAMM</name>
<reference evidence="1 2" key="1">
    <citation type="journal article" date="2024" name="Pathogens">
        <title>Characterization of a Novel Species of Legionella Isolated from a Healthcare Facility: Legionella resiliens sp. nov.</title>
        <authorList>
            <person name="Cristino S."/>
            <person name="Pascale M.R."/>
            <person name="Marino F."/>
            <person name="Derelitto C."/>
            <person name="Salaris S."/>
            <person name="Orsini M."/>
            <person name="Squarzoni S."/>
            <person name="Grottola A."/>
            <person name="Girolamini L."/>
        </authorList>
    </citation>
    <scope>NUCLEOTIDE SEQUENCE [LARGE SCALE GENOMIC DNA]</scope>
    <source>
        <strain evidence="1 2">8cVS16</strain>
    </source>
</reference>
<evidence type="ECO:0000313" key="1">
    <source>
        <dbReference type="EMBL" id="MCE3533293.1"/>
    </source>
</evidence>
<keyword evidence="2" id="KW-1185">Reference proteome</keyword>
<proteinExistence type="predicted"/>
<dbReference type="Proteomes" id="UP001320170">
    <property type="component" value="Unassembled WGS sequence"/>
</dbReference>
<protein>
    <submittedName>
        <fullName evidence="1">Uncharacterized protein</fullName>
    </submittedName>
</protein>
<sequence>MHNHKLLVSDRKTFVRSPKSLASTLRSSPRYAPPQYLACLNEECEDYIPIAYTTQIDVEQLMSYQMGKALKEFLIVTQLGEMPQESNEKNRTVLAHFEKPNRAITNLSILIDELTRYKEGKRLTIEQFKRLLPSLNHNIDDFYKQLEKELPAKHLGIERELNEIDQLLHNNERKGINFLEQANIICCHFRTRS</sequence>
<comment type="caution">
    <text evidence="1">The sequence shown here is derived from an EMBL/GenBank/DDBJ whole genome shotgun (WGS) entry which is preliminary data.</text>
</comment>
<dbReference type="EMBL" id="JAJTND010000005">
    <property type="protein sequence ID" value="MCE3533293.1"/>
    <property type="molecule type" value="Genomic_DNA"/>
</dbReference>
<dbReference type="RefSeq" id="WP_232891127.1">
    <property type="nucleotide sequence ID" value="NZ_JAJSPM010000009.1"/>
</dbReference>
<organism evidence="1 2">
    <name type="scientific">Legionella resiliens</name>
    <dbReference type="NCBI Taxonomy" id="2905958"/>
    <lineage>
        <taxon>Bacteria</taxon>
        <taxon>Pseudomonadati</taxon>
        <taxon>Pseudomonadota</taxon>
        <taxon>Gammaproteobacteria</taxon>
        <taxon>Legionellales</taxon>
        <taxon>Legionellaceae</taxon>
        <taxon>Legionella</taxon>
    </lineage>
</organism>
<gene>
    <name evidence="1" type="ORF">LXO92_13005</name>
</gene>
<evidence type="ECO:0000313" key="2">
    <source>
        <dbReference type="Proteomes" id="UP001320170"/>
    </source>
</evidence>
<accession>A0ABS8X8C6</accession>